<dbReference type="AlphaFoldDB" id="A0A422NS70"/>
<feature type="domain" description="FAD-binding FR-type" evidence="9">
    <location>
        <begin position="204"/>
        <end position="453"/>
    </location>
</feature>
<dbReference type="FunFam" id="3.40.50.360:FF:000045">
    <property type="entry name" value="NADPH-dependent diflavin oxidoreductase 1"/>
    <property type="match status" value="1"/>
</dbReference>
<dbReference type="GO" id="GO:0005829">
    <property type="term" value="C:cytosol"/>
    <property type="evidence" value="ECO:0007669"/>
    <property type="project" value="TreeGrafter"/>
</dbReference>
<accession>A0A422NS70</accession>
<dbReference type="Pfam" id="PF00175">
    <property type="entry name" value="NAD_binding_1"/>
    <property type="match status" value="1"/>
</dbReference>
<dbReference type="GO" id="GO:0050660">
    <property type="term" value="F:flavin adenine dinucleotide binding"/>
    <property type="evidence" value="ECO:0007669"/>
    <property type="project" value="TreeGrafter"/>
</dbReference>
<dbReference type="SUPFAM" id="SSF63380">
    <property type="entry name" value="Riboflavin synthase domain-like"/>
    <property type="match status" value="1"/>
</dbReference>
<dbReference type="PRINTS" id="PR00369">
    <property type="entry name" value="FLAVODOXIN"/>
</dbReference>
<evidence type="ECO:0000259" key="8">
    <source>
        <dbReference type="PROSITE" id="PS50902"/>
    </source>
</evidence>
<dbReference type="Proteomes" id="UP000283634">
    <property type="component" value="Unassembled WGS sequence"/>
</dbReference>
<dbReference type="PROSITE" id="PS50902">
    <property type="entry name" value="FLAVODOXIN_LIKE"/>
    <property type="match status" value="1"/>
</dbReference>
<dbReference type="VEuPathDB" id="TriTrypDB:TRSC58_04905"/>
<dbReference type="InterPro" id="IPR029039">
    <property type="entry name" value="Flavoprotein-like_sf"/>
</dbReference>
<evidence type="ECO:0000256" key="2">
    <source>
        <dbReference type="ARBA" id="ARBA00001974"/>
    </source>
</evidence>
<dbReference type="InterPro" id="IPR001433">
    <property type="entry name" value="OxRdtase_FAD/NAD-bd"/>
</dbReference>
<keyword evidence="7 10" id="KW-0560">Oxidoreductase</keyword>
<dbReference type="EMBL" id="MKGL01000070">
    <property type="protein sequence ID" value="RNF08254.1"/>
    <property type="molecule type" value="Genomic_DNA"/>
</dbReference>
<keyword evidence="3" id="KW-0285">Flavoprotein</keyword>
<sequence>MHQGAGPETEVLTVLYGTQSGCAEHLALTLTSVALKRGFRYCRCLPADEFCLESWKDSSPLVIICSNASQGEAPDTIRVSWVRLLEPTAPSMEGLNFAVFGTGDSLYQRFNYMAKMLHNRLKQLGGKPIVNRGLGDESDAKGHAEAFFPWIVQLWRALGLSTSDENDKLMEDLLKVPLLTRYNVSLVEGSVERDAPAHKALHNQETFNCVVEQNIRLTPQDHFQGIHHVVFSRVVTRFEGSVERRAPLSFEVGDALGVYCVSKEKMIDNFFAQTQLSGDAVVCVTPNTSEGLLQQRYQPFFGRSMTLQSFLKHYVDLEAVASRLFFGMLARFAQEDEVQERLFELASLDNVDDFMSYSYREKRNVVEVLTDFRTVRPPLSVLLSFLPLMRPRFFSISSAPSLDVAEIHLTVAELSWQTPLKRSRKGVCSSYLTAAIAGDVFTCFLWRSSLTVPSKPTPLICVGTGTGIAPLRALIRECAASTSLWSDVPILLLFGCRHEGKDYLYVNEWAELSHDRLKQLKVLPAFSRDGDKKFYVQHQLGCHARRSGGLAR</sequence>
<dbReference type="OMA" id="DIMSIPR"/>
<evidence type="ECO:0000256" key="3">
    <source>
        <dbReference type="ARBA" id="ARBA00022630"/>
    </source>
</evidence>
<evidence type="ECO:0000259" key="9">
    <source>
        <dbReference type="PROSITE" id="PS51384"/>
    </source>
</evidence>
<keyword evidence="6" id="KW-0521">NADP</keyword>
<dbReference type="Pfam" id="PF00667">
    <property type="entry name" value="FAD_binding_1"/>
    <property type="match status" value="1"/>
</dbReference>
<dbReference type="InterPro" id="IPR039261">
    <property type="entry name" value="FNR_nucleotide-bd"/>
</dbReference>
<dbReference type="PRINTS" id="PR00371">
    <property type="entry name" value="FPNCR"/>
</dbReference>
<dbReference type="Gene3D" id="3.40.50.360">
    <property type="match status" value="1"/>
</dbReference>
<evidence type="ECO:0000313" key="10">
    <source>
        <dbReference type="EMBL" id="RNF08254.1"/>
    </source>
</evidence>
<comment type="caution">
    <text evidence="10">The sequence shown here is derived from an EMBL/GenBank/DDBJ whole genome shotgun (WGS) entry which is preliminary data.</text>
</comment>
<evidence type="ECO:0000313" key="11">
    <source>
        <dbReference type="Proteomes" id="UP000283634"/>
    </source>
</evidence>
<dbReference type="GeneID" id="40326760"/>
<dbReference type="InterPro" id="IPR001094">
    <property type="entry name" value="Flavdoxin-like"/>
</dbReference>
<dbReference type="PANTHER" id="PTHR19384:SF10">
    <property type="entry name" value="NADPH-DEPENDENT DIFLAVIN OXIDOREDUCTASE 1"/>
    <property type="match status" value="1"/>
</dbReference>
<evidence type="ECO:0000256" key="1">
    <source>
        <dbReference type="ARBA" id="ARBA00001917"/>
    </source>
</evidence>
<dbReference type="EC" id="1.6.2.4" evidence="10"/>
<evidence type="ECO:0000256" key="6">
    <source>
        <dbReference type="ARBA" id="ARBA00022857"/>
    </source>
</evidence>
<dbReference type="InterPro" id="IPR003097">
    <property type="entry name" value="CysJ-like_FAD-binding"/>
</dbReference>
<dbReference type="GO" id="GO:0003958">
    <property type="term" value="F:NADPH-hemoprotein reductase activity"/>
    <property type="evidence" value="ECO:0007669"/>
    <property type="project" value="UniProtKB-EC"/>
</dbReference>
<name>A0A422NS70_TRYRA</name>
<proteinExistence type="predicted"/>
<evidence type="ECO:0000256" key="4">
    <source>
        <dbReference type="ARBA" id="ARBA00022643"/>
    </source>
</evidence>
<dbReference type="PROSITE" id="PS51384">
    <property type="entry name" value="FAD_FR"/>
    <property type="match status" value="1"/>
</dbReference>
<dbReference type="InterPro" id="IPR008254">
    <property type="entry name" value="Flavodoxin/NO_synth"/>
</dbReference>
<comment type="cofactor">
    <cofactor evidence="2">
        <name>FAD</name>
        <dbReference type="ChEBI" id="CHEBI:57692"/>
    </cofactor>
</comment>
<dbReference type="Gene3D" id="1.20.990.10">
    <property type="entry name" value="NADPH-cytochrome p450 Reductase, Chain A, domain 3"/>
    <property type="match status" value="1"/>
</dbReference>
<gene>
    <name evidence="10" type="ORF">TraAM80_02827</name>
</gene>
<dbReference type="OrthoDB" id="1856718at2759"/>
<dbReference type="InterPro" id="IPR017927">
    <property type="entry name" value="FAD-bd_FR_type"/>
</dbReference>
<dbReference type="RefSeq" id="XP_029240292.1">
    <property type="nucleotide sequence ID" value="XM_029379818.1"/>
</dbReference>
<evidence type="ECO:0000256" key="7">
    <source>
        <dbReference type="ARBA" id="ARBA00023002"/>
    </source>
</evidence>
<dbReference type="Gene3D" id="2.40.30.10">
    <property type="entry name" value="Translation factors"/>
    <property type="match status" value="1"/>
</dbReference>
<dbReference type="InterPro" id="IPR023173">
    <property type="entry name" value="NADPH_Cyt_P450_Rdtase_alpha"/>
</dbReference>
<dbReference type="GO" id="GO:0010181">
    <property type="term" value="F:FMN binding"/>
    <property type="evidence" value="ECO:0007669"/>
    <property type="project" value="InterPro"/>
</dbReference>
<comment type="cofactor">
    <cofactor evidence="1">
        <name>FMN</name>
        <dbReference type="ChEBI" id="CHEBI:58210"/>
    </cofactor>
</comment>
<dbReference type="SUPFAM" id="SSF52343">
    <property type="entry name" value="Ferredoxin reductase-like, C-terminal NADP-linked domain"/>
    <property type="match status" value="1"/>
</dbReference>
<keyword evidence="4" id="KW-0288">FMN</keyword>
<evidence type="ECO:0000256" key="5">
    <source>
        <dbReference type="ARBA" id="ARBA00022827"/>
    </source>
</evidence>
<reference evidence="10 11" key="1">
    <citation type="journal article" date="2018" name="BMC Genomics">
        <title>Genomic comparison of Trypanosoma conorhini and Trypanosoma rangeli to Trypanosoma cruzi strains of high and low virulence.</title>
        <authorList>
            <person name="Bradwell K.R."/>
            <person name="Koparde V.N."/>
            <person name="Matveyev A.V."/>
            <person name="Serrano M.G."/>
            <person name="Alves J.M."/>
            <person name="Parikh H."/>
            <person name="Huang B."/>
            <person name="Lee V."/>
            <person name="Espinosa-Alvarez O."/>
            <person name="Ortiz P.A."/>
            <person name="Costa-Martins A.G."/>
            <person name="Teixeira M.M."/>
            <person name="Buck G.A."/>
        </authorList>
    </citation>
    <scope>NUCLEOTIDE SEQUENCE [LARGE SCALE GENOMIC DNA]</scope>
    <source>
        <strain evidence="10 11">AM80</strain>
    </source>
</reference>
<feature type="domain" description="Flavodoxin-like" evidence="8">
    <location>
        <begin position="12"/>
        <end position="155"/>
    </location>
</feature>
<keyword evidence="11" id="KW-1185">Reference proteome</keyword>
<protein>
    <submittedName>
        <fullName evidence="10">Cytochrome P450 reductase A</fullName>
        <ecNumber evidence="10">1.6.2.4</ecNumber>
    </submittedName>
</protein>
<dbReference type="Gene3D" id="3.40.50.80">
    <property type="entry name" value="Nucleotide-binding domain of ferredoxin-NADP reductase (FNR) module"/>
    <property type="match status" value="1"/>
</dbReference>
<dbReference type="SUPFAM" id="SSF52218">
    <property type="entry name" value="Flavoproteins"/>
    <property type="match status" value="1"/>
</dbReference>
<dbReference type="InterPro" id="IPR001709">
    <property type="entry name" value="Flavoprot_Pyr_Nucl_cyt_Rdtase"/>
</dbReference>
<dbReference type="Pfam" id="PF00258">
    <property type="entry name" value="Flavodoxin_1"/>
    <property type="match status" value="1"/>
</dbReference>
<organism evidence="10 11">
    <name type="scientific">Trypanosoma rangeli</name>
    <dbReference type="NCBI Taxonomy" id="5698"/>
    <lineage>
        <taxon>Eukaryota</taxon>
        <taxon>Discoba</taxon>
        <taxon>Euglenozoa</taxon>
        <taxon>Kinetoplastea</taxon>
        <taxon>Metakinetoplastina</taxon>
        <taxon>Trypanosomatida</taxon>
        <taxon>Trypanosomatidae</taxon>
        <taxon>Trypanosoma</taxon>
        <taxon>Herpetosoma</taxon>
    </lineage>
</organism>
<dbReference type="InterPro" id="IPR017938">
    <property type="entry name" value="Riboflavin_synthase-like_b-brl"/>
</dbReference>
<dbReference type="PANTHER" id="PTHR19384">
    <property type="entry name" value="NITRIC OXIDE SYNTHASE-RELATED"/>
    <property type="match status" value="1"/>
</dbReference>
<keyword evidence="5" id="KW-0274">FAD</keyword>